<dbReference type="InterPro" id="IPR049945">
    <property type="entry name" value="AAA_22"/>
</dbReference>
<dbReference type="Pfam" id="PF13401">
    <property type="entry name" value="AAA_22"/>
    <property type="match status" value="1"/>
</dbReference>
<dbReference type="Proteomes" id="UP001214250">
    <property type="component" value="Chromosome 2"/>
</dbReference>
<organism evidence="2 3">
    <name type="scientific">Lentisphaera profundi</name>
    <dbReference type="NCBI Taxonomy" id="1658616"/>
    <lineage>
        <taxon>Bacteria</taxon>
        <taxon>Pseudomonadati</taxon>
        <taxon>Lentisphaerota</taxon>
        <taxon>Lentisphaeria</taxon>
        <taxon>Lentisphaerales</taxon>
        <taxon>Lentisphaeraceae</taxon>
        <taxon>Lentisphaera</taxon>
    </lineage>
</organism>
<keyword evidence="3" id="KW-1185">Reference proteome</keyword>
<dbReference type="SUPFAM" id="SSF52540">
    <property type="entry name" value="P-loop containing nucleoside triphosphate hydrolases"/>
    <property type="match status" value="1"/>
</dbReference>
<feature type="domain" description="ORC1/DEAH AAA+ ATPase" evidence="1">
    <location>
        <begin position="44"/>
        <end position="174"/>
    </location>
</feature>
<evidence type="ECO:0000259" key="1">
    <source>
        <dbReference type="Pfam" id="PF13401"/>
    </source>
</evidence>
<gene>
    <name evidence="2" type="ORF">PQO03_11905</name>
</gene>
<dbReference type="PANTHER" id="PTHR35894:SF1">
    <property type="entry name" value="PHOSPHORIBULOKINASE _ URIDINE KINASE FAMILY"/>
    <property type="match status" value="1"/>
</dbReference>
<protein>
    <submittedName>
        <fullName evidence="2">AAA family ATPase</fullName>
    </submittedName>
</protein>
<sequence length="277" mass="31522">MKPFMHKKNCAFETDPTPSCFFESPQHAEAISRLQYICTDRGINIGVITGKIGSGKTLLCKTLGQMIDYSYKLVYIPSSNISFEAILDTIIFQLSGVHKTIELKMDRYLLLSEFEKIMHETIIATGRHLIIMLDECQMISVDCLRNLKCLTNSTQNSSGVSLILCGQPEFNQTLMQCPTVAQRVGLMYFLPYLEADQIESYIRFRMNKINKEVSIDQESVDMIYGFSLGCPREINKVCKIAFEHVDEQDAVHFSHDTISLVINDIQQQKLCLSMPSF</sequence>
<evidence type="ECO:0000313" key="2">
    <source>
        <dbReference type="EMBL" id="WDE98543.1"/>
    </source>
</evidence>
<accession>A0ABY7VZ51</accession>
<dbReference type="RefSeq" id="WP_274153414.1">
    <property type="nucleotide sequence ID" value="NZ_CP117812.1"/>
</dbReference>
<dbReference type="Gene3D" id="3.40.50.300">
    <property type="entry name" value="P-loop containing nucleotide triphosphate hydrolases"/>
    <property type="match status" value="1"/>
</dbReference>
<name>A0ABY7VZ51_9BACT</name>
<reference evidence="2 3" key="1">
    <citation type="submission" date="2023-02" db="EMBL/GenBank/DDBJ databases">
        <title>Genome sequence of Lentisphaera profundi SAORIC-696.</title>
        <authorList>
            <person name="Kim e."/>
            <person name="Cho J.-C."/>
            <person name="Choi A."/>
            <person name="Kang I."/>
        </authorList>
    </citation>
    <scope>NUCLEOTIDE SEQUENCE [LARGE SCALE GENOMIC DNA]</scope>
    <source>
        <strain evidence="2 3">SAORIC-696</strain>
    </source>
</reference>
<dbReference type="InterPro" id="IPR052026">
    <property type="entry name" value="ExeA_AAA_ATPase_DNA-bind"/>
</dbReference>
<dbReference type="PANTHER" id="PTHR35894">
    <property type="entry name" value="GENERAL SECRETION PATHWAY PROTEIN A-RELATED"/>
    <property type="match status" value="1"/>
</dbReference>
<dbReference type="InterPro" id="IPR027417">
    <property type="entry name" value="P-loop_NTPase"/>
</dbReference>
<proteinExistence type="predicted"/>
<evidence type="ECO:0000313" key="3">
    <source>
        <dbReference type="Proteomes" id="UP001214250"/>
    </source>
</evidence>
<dbReference type="EMBL" id="CP117812">
    <property type="protein sequence ID" value="WDE98543.1"/>
    <property type="molecule type" value="Genomic_DNA"/>
</dbReference>